<evidence type="ECO:0000256" key="1">
    <source>
        <dbReference type="SAM" id="SignalP"/>
    </source>
</evidence>
<keyword evidence="1" id="KW-0732">Signal</keyword>
<reference evidence="3 4" key="1">
    <citation type="submission" date="2018-08" db="EMBL/GenBank/DDBJ databases">
        <title>Genetic Globetrotter - A new plasmid hitch-hiking vast phylogenetic and geographic distances.</title>
        <authorList>
            <person name="Vollmers J."/>
            <person name="Petersen J."/>
        </authorList>
    </citation>
    <scope>NUCLEOTIDE SEQUENCE [LARGE SCALE GENOMIC DNA]</scope>
    <source>
        <strain evidence="3 4">DSM 26383</strain>
    </source>
</reference>
<dbReference type="AlphaFoldDB" id="A0A5P3A9A4"/>
<name>A0A5P3A9A4_9RHOB</name>
<feature type="chain" id="PRO_5025046585" evidence="1">
    <location>
        <begin position="26"/>
        <end position="535"/>
    </location>
</feature>
<protein>
    <submittedName>
        <fullName evidence="3">His-Xaa-Ser repeat protein HxsA</fullName>
    </submittedName>
</protein>
<sequence precursor="true">MAFKRITGAAVMTAMLMVPVSRAHAGDEFVGGLVGGLIGGAIGSGIANQQRQKTRTTRSRTVYVQPRATSAQRQTAREIQTSLNYFGFNAGAADGVLGGQSRAAISRYQGYMGYPATGQLTEYEKTMLLGAYHRALAGGAEVNQIIAKSNEGARAVLIAQRDGTTGTRTTGYAGLPLSVSQAVDEVADSSDPSAEQLLQRSGFIQLADLNGDGSTDYIIDTALAGSSFWCNASQCKTMVFASTSDGYRRNDLLLHAPKPDSFDCIGGTCQVKAAPAAQPEANTMMAKAEEPEAGATAGLTLPVFNTAPKQKSLSSHCSKVNLLTSANGGFTTVSDVSNPDFALSEQLCLTRTYAVARGEDIIASVQGASQAAIEQQCDAFGASMAGYIGSLNSKSPKAVLNEVSTLVLNSGMTPEQLRTTAQICMASGYQSDKMPAALGGALLLTALGERPYAELVGHHLHGGFGTDDNADMALAWYEVAISALDGGAAPVFAPSQAERIDVVRKAALGLAGHDMTTPVPAASTGTTMPVFTLSE</sequence>
<evidence type="ECO:0000313" key="4">
    <source>
        <dbReference type="Proteomes" id="UP000325785"/>
    </source>
</evidence>
<dbReference type="SUPFAM" id="SSF47090">
    <property type="entry name" value="PGBD-like"/>
    <property type="match status" value="1"/>
</dbReference>
<organism evidence="3 4">
    <name type="scientific">Roseovarius indicus</name>
    <dbReference type="NCBI Taxonomy" id="540747"/>
    <lineage>
        <taxon>Bacteria</taxon>
        <taxon>Pseudomonadati</taxon>
        <taxon>Pseudomonadota</taxon>
        <taxon>Alphaproteobacteria</taxon>
        <taxon>Rhodobacterales</taxon>
        <taxon>Roseobacteraceae</taxon>
        <taxon>Roseovarius</taxon>
    </lineage>
</organism>
<feature type="domain" description="Peptidoglycan binding-like" evidence="2">
    <location>
        <begin position="75"/>
        <end position="121"/>
    </location>
</feature>
<accession>A0A5P3A9A4</accession>
<dbReference type="Pfam" id="PF01471">
    <property type="entry name" value="PG_binding_1"/>
    <property type="match status" value="1"/>
</dbReference>
<feature type="signal peptide" evidence="1">
    <location>
        <begin position="1"/>
        <end position="25"/>
    </location>
</feature>
<dbReference type="InterPro" id="IPR036365">
    <property type="entry name" value="PGBD-like_sf"/>
</dbReference>
<dbReference type="InterPro" id="IPR002477">
    <property type="entry name" value="Peptidoglycan-bd-like"/>
</dbReference>
<dbReference type="RefSeq" id="WP_057814037.1">
    <property type="nucleotide sequence ID" value="NZ_CP031598.1"/>
</dbReference>
<proteinExistence type="predicted"/>
<gene>
    <name evidence="3" type="ORF">RIdsm_01731</name>
</gene>
<dbReference type="KEGG" id="rid:RIdsm_01731"/>
<dbReference type="EMBL" id="CP031598">
    <property type="protein sequence ID" value="QEW25939.1"/>
    <property type="molecule type" value="Genomic_DNA"/>
</dbReference>
<evidence type="ECO:0000313" key="3">
    <source>
        <dbReference type="EMBL" id="QEW25939.1"/>
    </source>
</evidence>
<evidence type="ECO:0000259" key="2">
    <source>
        <dbReference type="Pfam" id="PF01471"/>
    </source>
</evidence>
<dbReference type="Gene3D" id="1.10.101.10">
    <property type="entry name" value="PGBD-like superfamily/PGBD"/>
    <property type="match status" value="1"/>
</dbReference>
<dbReference type="Proteomes" id="UP000325785">
    <property type="component" value="Chromosome"/>
</dbReference>
<dbReference type="InterPro" id="IPR036366">
    <property type="entry name" value="PGBDSf"/>
</dbReference>